<evidence type="ECO:0000313" key="1">
    <source>
        <dbReference type="EMBL" id="MCM1989555.1"/>
    </source>
</evidence>
<sequence length="189" mass="22129">MRKKYLIIILIAFVLCITGCSKSSSNIENYLNSGTTIDSNAKDIMPNLDDLPEYQNISYKYTHKSMFIFESDSVALIVNYDDKTYKSEKDKLAKKYTFLEEKVDSDYDESKYFIPEYEFSINSYTFKVVAYNKKSNTEFPKSFGMIGTSEEKKSIAYLYFCDFDLDCIGQENDKHPMADFVKNYFDYDF</sequence>
<name>A0A9J6NZ42_9CLOT</name>
<comment type="caution">
    <text evidence="1">The sequence shown here is derived from an EMBL/GenBank/DDBJ whole genome shotgun (WGS) entry which is preliminary data.</text>
</comment>
<proteinExistence type="predicted"/>
<organism evidence="1 2">
    <name type="scientific">Oceanirhabdus seepicola</name>
    <dbReference type="NCBI Taxonomy" id="2828781"/>
    <lineage>
        <taxon>Bacteria</taxon>
        <taxon>Bacillati</taxon>
        <taxon>Bacillota</taxon>
        <taxon>Clostridia</taxon>
        <taxon>Eubacteriales</taxon>
        <taxon>Clostridiaceae</taxon>
        <taxon>Oceanirhabdus</taxon>
    </lineage>
</organism>
<accession>A0A9J6NZ42</accession>
<dbReference type="RefSeq" id="WP_250858547.1">
    <property type="nucleotide sequence ID" value="NZ_JAGSOJ010000001.1"/>
</dbReference>
<gene>
    <name evidence="1" type="ORF">KDK92_07365</name>
</gene>
<reference evidence="1" key="1">
    <citation type="journal article" date="2021" name="mSystems">
        <title>Bacteria and Archaea Synergistically Convert Glycine Betaine to Biogenic Methane in the Formosa Cold Seep of the South China Sea.</title>
        <authorList>
            <person name="Li L."/>
            <person name="Zhang W."/>
            <person name="Zhang S."/>
            <person name="Song L."/>
            <person name="Sun Q."/>
            <person name="Zhang H."/>
            <person name="Xiang H."/>
            <person name="Dong X."/>
        </authorList>
    </citation>
    <scope>NUCLEOTIDE SEQUENCE</scope>
    <source>
        <strain evidence="1">ZWT</strain>
    </source>
</reference>
<protein>
    <submittedName>
        <fullName evidence="1">Uncharacterized protein</fullName>
    </submittedName>
</protein>
<reference evidence="1" key="2">
    <citation type="submission" date="2021-04" db="EMBL/GenBank/DDBJ databases">
        <authorList>
            <person name="Dong X."/>
        </authorList>
    </citation>
    <scope>NUCLEOTIDE SEQUENCE</scope>
    <source>
        <strain evidence="1">ZWT</strain>
    </source>
</reference>
<dbReference type="AlphaFoldDB" id="A0A9J6NZ42"/>
<dbReference type="EMBL" id="JAGSOJ010000001">
    <property type="protein sequence ID" value="MCM1989555.1"/>
    <property type="molecule type" value="Genomic_DNA"/>
</dbReference>
<evidence type="ECO:0000313" key="2">
    <source>
        <dbReference type="Proteomes" id="UP001056429"/>
    </source>
</evidence>
<keyword evidence="2" id="KW-1185">Reference proteome</keyword>
<dbReference type="Proteomes" id="UP001056429">
    <property type="component" value="Unassembled WGS sequence"/>
</dbReference>